<dbReference type="GO" id="GO:0006979">
    <property type="term" value="P:response to oxidative stress"/>
    <property type="evidence" value="ECO:0007669"/>
    <property type="project" value="InterPro"/>
</dbReference>
<evidence type="ECO:0000256" key="1">
    <source>
        <dbReference type="ARBA" id="ARBA00001947"/>
    </source>
</evidence>
<name>A0A6S6ST89_9BACT</name>
<dbReference type="AlphaFoldDB" id="A0A6S6ST89"/>
<dbReference type="InterPro" id="IPR002579">
    <property type="entry name" value="Met_Sox_Rdtase_MsrB_dom"/>
</dbReference>
<dbReference type="SUPFAM" id="SSF51316">
    <property type="entry name" value="Mss4-like"/>
    <property type="match status" value="1"/>
</dbReference>
<dbReference type="NCBIfam" id="TIGR00357">
    <property type="entry name" value="peptide-methionine (R)-S-oxide reductase MsrB"/>
    <property type="match status" value="1"/>
</dbReference>
<protein>
    <recommendedName>
        <fullName evidence="2">peptide-methionine (R)-S-oxide reductase</fullName>
        <ecNumber evidence="2">1.8.4.12</ecNumber>
    </recommendedName>
</protein>
<dbReference type="EC" id="1.8.4.12" evidence="2"/>
<keyword evidence="5" id="KW-0560">Oxidoreductase</keyword>
<evidence type="ECO:0000313" key="8">
    <source>
        <dbReference type="EMBL" id="CAA6808991.1"/>
    </source>
</evidence>
<feature type="domain" description="MsrB" evidence="7">
    <location>
        <begin position="1"/>
        <end position="119"/>
    </location>
</feature>
<dbReference type="Gene3D" id="2.170.150.20">
    <property type="entry name" value="Peptide methionine sulfoxide reductase"/>
    <property type="match status" value="1"/>
</dbReference>
<dbReference type="InterPro" id="IPR028427">
    <property type="entry name" value="Met_Sox_Rdtase_MsrB"/>
</dbReference>
<organism evidence="8">
    <name type="scientific">uncultured Sulfurovum sp</name>
    <dbReference type="NCBI Taxonomy" id="269237"/>
    <lineage>
        <taxon>Bacteria</taxon>
        <taxon>Pseudomonadati</taxon>
        <taxon>Campylobacterota</taxon>
        <taxon>Epsilonproteobacteria</taxon>
        <taxon>Campylobacterales</taxon>
        <taxon>Sulfurovaceae</taxon>
        <taxon>Sulfurovum</taxon>
        <taxon>environmental samples</taxon>
    </lineage>
</organism>
<evidence type="ECO:0000256" key="4">
    <source>
        <dbReference type="ARBA" id="ARBA00022833"/>
    </source>
</evidence>
<evidence type="ECO:0000259" key="7">
    <source>
        <dbReference type="PROSITE" id="PS51790"/>
    </source>
</evidence>
<dbReference type="EMBL" id="CACVAZ010000055">
    <property type="protein sequence ID" value="CAA6808991.1"/>
    <property type="molecule type" value="Genomic_DNA"/>
</dbReference>
<dbReference type="InterPro" id="IPR011057">
    <property type="entry name" value="Mss4-like_sf"/>
</dbReference>
<dbReference type="PANTHER" id="PTHR46081:SF8">
    <property type="entry name" value="PEPTIDE METHIONINE SULFOXIDE REDUCTASE 2"/>
    <property type="match status" value="1"/>
</dbReference>
<dbReference type="GO" id="GO:0030091">
    <property type="term" value="P:protein repair"/>
    <property type="evidence" value="ECO:0007669"/>
    <property type="project" value="InterPro"/>
</dbReference>
<keyword evidence="4" id="KW-0862">Zinc</keyword>
<dbReference type="GO" id="GO:0033743">
    <property type="term" value="F:peptide-methionine (R)-S-oxide reductase activity"/>
    <property type="evidence" value="ECO:0007669"/>
    <property type="project" value="UniProtKB-EC"/>
</dbReference>
<evidence type="ECO:0000256" key="3">
    <source>
        <dbReference type="ARBA" id="ARBA00022723"/>
    </source>
</evidence>
<gene>
    <name evidence="8" type="ORF">HELGO_WM14314</name>
</gene>
<proteinExistence type="predicted"/>
<dbReference type="GO" id="GO:0046872">
    <property type="term" value="F:metal ion binding"/>
    <property type="evidence" value="ECO:0007669"/>
    <property type="project" value="UniProtKB-KW"/>
</dbReference>
<keyword evidence="3" id="KW-0479">Metal-binding</keyword>
<sequence length="120" mass="13170">MAYNQLNDTQKAIILDKGTEKSFSGDYWNHYEDGTYTCAQCNAPLFNSDTKFDSFTGWPSFDATVEGAVKEVPDADGRRIEVVCSNCGGHLGHVFKGEGITETSTRHCINSASLSFTEKS</sequence>
<dbReference type="Pfam" id="PF01641">
    <property type="entry name" value="SelR"/>
    <property type="match status" value="1"/>
</dbReference>
<dbReference type="PANTHER" id="PTHR46081">
    <property type="entry name" value="PEPTIDE METHIONINE SULFOXIDE REDUCTASE 2"/>
    <property type="match status" value="1"/>
</dbReference>
<comment type="catalytic activity">
    <reaction evidence="6">
        <text>L-methionyl-[protein] + [thioredoxin]-disulfide + H2O = L-methionyl-(R)-S-oxide-[protein] + [thioredoxin]-dithiol</text>
        <dbReference type="Rhea" id="RHEA:24164"/>
        <dbReference type="Rhea" id="RHEA-COMP:10698"/>
        <dbReference type="Rhea" id="RHEA-COMP:10700"/>
        <dbReference type="Rhea" id="RHEA-COMP:12313"/>
        <dbReference type="Rhea" id="RHEA-COMP:12314"/>
        <dbReference type="ChEBI" id="CHEBI:15377"/>
        <dbReference type="ChEBI" id="CHEBI:16044"/>
        <dbReference type="ChEBI" id="CHEBI:29950"/>
        <dbReference type="ChEBI" id="CHEBI:45764"/>
        <dbReference type="ChEBI" id="CHEBI:50058"/>
        <dbReference type="EC" id="1.8.4.12"/>
    </reaction>
</comment>
<reference evidence="8" key="1">
    <citation type="submission" date="2020-01" db="EMBL/GenBank/DDBJ databases">
        <authorList>
            <person name="Meier V. D."/>
            <person name="Meier V D."/>
        </authorList>
    </citation>
    <scope>NUCLEOTIDE SEQUENCE</scope>
    <source>
        <strain evidence="8">HLG_WM_MAG_02</strain>
    </source>
</reference>
<evidence type="ECO:0000256" key="2">
    <source>
        <dbReference type="ARBA" id="ARBA00012499"/>
    </source>
</evidence>
<dbReference type="NCBIfam" id="NF004036">
    <property type="entry name" value="PRK05508.1"/>
    <property type="match status" value="1"/>
</dbReference>
<comment type="cofactor">
    <cofactor evidence="1">
        <name>Zn(2+)</name>
        <dbReference type="ChEBI" id="CHEBI:29105"/>
    </cofactor>
</comment>
<dbReference type="PROSITE" id="PS51790">
    <property type="entry name" value="MSRB"/>
    <property type="match status" value="1"/>
</dbReference>
<evidence type="ECO:0000256" key="6">
    <source>
        <dbReference type="ARBA" id="ARBA00048488"/>
    </source>
</evidence>
<accession>A0A6S6ST89</accession>
<evidence type="ECO:0000256" key="5">
    <source>
        <dbReference type="ARBA" id="ARBA00023002"/>
    </source>
</evidence>